<evidence type="ECO:0000313" key="1">
    <source>
        <dbReference type="EnsemblPlants" id="MELO3C032069.2.1"/>
    </source>
</evidence>
<reference evidence="1" key="1">
    <citation type="submission" date="2023-03" db="UniProtKB">
        <authorList>
            <consortium name="EnsemblPlants"/>
        </authorList>
    </citation>
    <scope>IDENTIFICATION</scope>
</reference>
<name>A0A9I9ECY0_CUCME</name>
<organism evidence="1">
    <name type="scientific">Cucumis melo</name>
    <name type="common">Muskmelon</name>
    <dbReference type="NCBI Taxonomy" id="3656"/>
    <lineage>
        <taxon>Eukaryota</taxon>
        <taxon>Viridiplantae</taxon>
        <taxon>Streptophyta</taxon>
        <taxon>Embryophyta</taxon>
        <taxon>Tracheophyta</taxon>
        <taxon>Spermatophyta</taxon>
        <taxon>Magnoliopsida</taxon>
        <taxon>eudicotyledons</taxon>
        <taxon>Gunneridae</taxon>
        <taxon>Pentapetalae</taxon>
        <taxon>rosids</taxon>
        <taxon>fabids</taxon>
        <taxon>Cucurbitales</taxon>
        <taxon>Cucurbitaceae</taxon>
        <taxon>Benincaseae</taxon>
        <taxon>Cucumis</taxon>
    </lineage>
</organism>
<dbReference type="Gramene" id="MELO3C032069.2.1">
    <property type="protein sequence ID" value="MELO3C032069.2.1"/>
    <property type="gene ID" value="MELO3C032069.2"/>
</dbReference>
<sequence>METRKLQQDQRYKNKYDHRIWRKDYVILIKEMDGILMNIDSSSLKGHSSNDVLTQALGTKEHHGCVRGIGGVGIYVLKLVICVGEGSSMALAQSAFHFRGLNPNLEQGIPPSHWPERNLKNECGFMLGRSKLVKTNKMSRVREKKDSGRWELQRLNQLFNSGSVGLKEQDVISGIKRYFDLTKITNNI</sequence>
<proteinExistence type="predicted"/>
<accession>A0A9I9ECY0</accession>
<dbReference type="EnsemblPlants" id="MELO3C032069.2.1">
    <property type="protein sequence ID" value="MELO3C032069.2.1"/>
    <property type="gene ID" value="MELO3C032069.2"/>
</dbReference>
<dbReference type="AlphaFoldDB" id="A0A9I9ECY0"/>
<protein>
    <submittedName>
        <fullName evidence="1">Uncharacterized protein</fullName>
    </submittedName>
</protein>